<feature type="compositionally biased region" description="Low complexity" evidence="1">
    <location>
        <begin position="38"/>
        <end position="48"/>
    </location>
</feature>
<dbReference type="AlphaFoldDB" id="A0A1X2HUA2"/>
<organism evidence="2 3">
    <name type="scientific">Syncephalastrum racemosum</name>
    <name type="common">Filamentous fungus</name>
    <dbReference type="NCBI Taxonomy" id="13706"/>
    <lineage>
        <taxon>Eukaryota</taxon>
        <taxon>Fungi</taxon>
        <taxon>Fungi incertae sedis</taxon>
        <taxon>Mucoromycota</taxon>
        <taxon>Mucoromycotina</taxon>
        <taxon>Mucoromycetes</taxon>
        <taxon>Mucorales</taxon>
        <taxon>Syncephalastraceae</taxon>
        <taxon>Syncephalastrum</taxon>
    </lineage>
</organism>
<gene>
    <name evidence="2" type="ORF">BCR43DRAFT_482843</name>
</gene>
<comment type="caution">
    <text evidence="2">The sequence shown here is derived from an EMBL/GenBank/DDBJ whole genome shotgun (WGS) entry which is preliminary data.</text>
</comment>
<evidence type="ECO:0000313" key="3">
    <source>
        <dbReference type="Proteomes" id="UP000242180"/>
    </source>
</evidence>
<feature type="compositionally biased region" description="Polar residues" evidence="1">
    <location>
        <begin position="132"/>
        <end position="158"/>
    </location>
</feature>
<evidence type="ECO:0000313" key="2">
    <source>
        <dbReference type="EMBL" id="ORZ03160.1"/>
    </source>
</evidence>
<reference evidence="2 3" key="1">
    <citation type="submission" date="2016-07" db="EMBL/GenBank/DDBJ databases">
        <title>Pervasive Adenine N6-methylation of Active Genes in Fungi.</title>
        <authorList>
            <consortium name="DOE Joint Genome Institute"/>
            <person name="Mondo S.J."/>
            <person name="Dannebaum R.O."/>
            <person name="Kuo R.C."/>
            <person name="Labutti K."/>
            <person name="Haridas S."/>
            <person name="Kuo A."/>
            <person name="Salamov A."/>
            <person name="Ahrendt S.R."/>
            <person name="Lipzen A."/>
            <person name="Sullivan W."/>
            <person name="Andreopoulos W.B."/>
            <person name="Clum A."/>
            <person name="Lindquist E."/>
            <person name="Daum C."/>
            <person name="Ramamoorthy G.K."/>
            <person name="Gryganskyi A."/>
            <person name="Culley D."/>
            <person name="Magnuson J.K."/>
            <person name="James T.Y."/>
            <person name="O'Malley M.A."/>
            <person name="Stajich J.E."/>
            <person name="Spatafora J.W."/>
            <person name="Visel A."/>
            <person name="Grigoriev I.V."/>
        </authorList>
    </citation>
    <scope>NUCLEOTIDE SEQUENCE [LARGE SCALE GENOMIC DNA]</scope>
    <source>
        <strain evidence="2 3">NRRL 2496</strain>
    </source>
</reference>
<accession>A0A1X2HUA2</accession>
<feature type="compositionally biased region" description="Acidic residues" evidence="1">
    <location>
        <begin position="175"/>
        <end position="200"/>
    </location>
</feature>
<evidence type="ECO:0000256" key="1">
    <source>
        <dbReference type="SAM" id="MobiDB-lite"/>
    </source>
</evidence>
<dbReference type="Proteomes" id="UP000242180">
    <property type="component" value="Unassembled WGS sequence"/>
</dbReference>
<feature type="compositionally biased region" description="Low complexity" evidence="1">
    <location>
        <begin position="97"/>
        <end position="122"/>
    </location>
</feature>
<feature type="compositionally biased region" description="Low complexity" evidence="1">
    <location>
        <begin position="159"/>
        <end position="170"/>
    </location>
</feature>
<dbReference type="EMBL" id="MCGN01000001">
    <property type="protein sequence ID" value="ORZ03160.1"/>
    <property type="molecule type" value="Genomic_DNA"/>
</dbReference>
<protein>
    <submittedName>
        <fullName evidence="2">Uncharacterized protein</fullName>
    </submittedName>
</protein>
<proteinExistence type="predicted"/>
<feature type="region of interest" description="Disordered" evidence="1">
    <location>
        <begin position="97"/>
        <end position="207"/>
    </location>
</feature>
<name>A0A1X2HUA2_SYNRA</name>
<dbReference type="InParanoid" id="A0A1X2HUA2"/>
<feature type="region of interest" description="Disordered" evidence="1">
    <location>
        <begin position="1"/>
        <end position="53"/>
    </location>
</feature>
<sequence>MLPPTVIIGDPNYRENPYKHQGAYAIRRDPQPLPPPQQQSQQPQQLEQPRQDLATTLITENIKKSYERQQLPVRNQSLAAAATAVVAANAVARHVQQAAAARHPSNSSEHSSRSDSSCATSSPGASPPIRRSSLTRPKSPYQQRTTSPNSSPLTFSHASSYPTPGRSSSSLDGLTTDDDGFDDDDDDDDYDDDDDIEDEGIYEHEGISYLNEMGNLLC</sequence>
<keyword evidence="3" id="KW-1185">Reference proteome</keyword>